<dbReference type="InterPro" id="IPR036291">
    <property type="entry name" value="NAD(P)-bd_dom_sf"/>
</dbReference>
<sequence>MSTSPQKTITIIGATGTQGSSVARTFLSLSNWHVRCITRTTSSPRATALSALGAILIQADLNDIVSLKTAFANTHAIFVNTDFWGLYRATPPSKDASHSAYAQEIQQGKNAALAASTIPTLERYIYSALGPMKKHSGGKYPHSYHWDSKAEIVEFIEKELPGLAQRISFVYLGVYVSNPLFMPRVDARGRLKFVIPLERGVRVPVVDAGKATGGFVRKLVEDEKAGVKLLACCAWLEVREMVNVWTRVTGREAEVVEVTPEWMNRELGVPMEVLDAPAFIEEFGYMGGLEGWVEPGELREGWGKWSFEEWLRGEDWEGILRAGMEELDGVTRG</sequence>
<feature type="domain" description="NmrA-like" evidence="3">
    <location>
        <begin position="6"/>
        <end position="311"/>
    </location>
</feature>
<evidence type="ECO:0000259" key="3">
    <source>
        <dbReference type="Pfam" id="PF05368"/>
    </source>
</evidence>
<dbReference type="SUPFAM" id="SSF51735">
    <property type="entry name" value="NAD(P)-binding Rossmann-fold domains"/>
    <property type="match status" value="1"/>
</dbReference>
<keyword evidence="2" id="KW-0521">NADP</keyword>
<proteinExistence type="inferred from homology"/>
<reference evidence="5" key="1">
    <citation type="journal article" date="2017" name="Genome Biol.">
        <title>Comparative genomics reveals high biological diversity and specific adaptations in the industrially and medically important fungal genus Aspergillus.</title>
        <authorList>
            <person name="de Vries R.P."/>
            <person name="Riley R."/>
            <person name="Wiebenga A."/>
            <person name="Aguilar-Osorio G."/>
            <person name="Amillis S."/>
            <person name="Uchima C.A."/>
            <person name="Anderluh G."/>
            <person name="Asadollahi M."/>
            <person name="Askin M."/>
            <person name="Barry K."/>
            <person name="Battaglia E."/>
            <person name="Bayram O."/>
            <person name="Benocci T."/>
            <person name="Braus-Stromeyer S.A."/>
            <person name="Caldana C."/>
            <person name="Canovas D."/>
            <person name="Cerqueira G.C."/>
            <person name="Chen F."/>
            <person name="Chen W."/>
            <person name="Choi C."/>
            <person name="Clum A."/>
            <person name="Dos Santos R.A."/>
            <person name="Damasio A.R."/>
            <person name="Diallinas G."/>
            <person name="Emri T."/>
            <person name="Fekete E."/>
            <person name="Flipphi M."/>
            <person name="Freyberg S."/>
            <person name="Gallo A."/>
            <person name="Gournas C."/>
            <person name="Habgood R."/>
            <person name="Hainaut M."/>
            <person name="Harispe M.L."/>
            <person name="Henrissat B."/>
            <person name="Hilden K.S."/>
            <person name="Hope R."/>
            <person name="Hossain A."/>
            <person name="Karabika E."/>
            <person name="Karaffa L."/>
            <person name="Karanyi Z."/>
            <person name="Krasevec N."/>
            <person name="Kuo A."/>
            <person name="Kusch H."/>
            <person name="LaButti K."/>
            <person name="Lagendijk E.L."/>
            <person name="Lapidus A."/>
            <person name="Levasseur A."/>
            <person name="Lindquist E."/>
            <person name="Lipzen A."/>
            <person name="Logrieco A.F."/>
            <person name="MacCabe A."/>
            <person name="Maekelae M.R."/>
            <person name="Malavazi I."/>
            <person name="Melin P."/>
            <person name="Meyer V."/>
            <person name="Mielnichuk N."/>
            <person name="Miskei M."/>
            <person name="Molnar A.P."/>
            <person name="Mule G."/>
            <person name="Ngan C.Y."/>
            <person name="Orejas M."/>
            <person name="Orosz E."/>
            <person name="Ouedraogo J.P."/>
            <person name="Overkamp K.M."/>
            <person name="Park H.-S."/>
            <person name="Perrone G."/>
            <person name="Piumi F."/>
            <person name="Punt P.J."/>
            <person name="Ram A.F."/>
            <person name="Ramon A."/>
            <person name="Rauscher S."/>
            <person name="Record E."/>
            <person name="Riano-Pachon D.M."/>
            <person name="Robert V."/>
            <person name="Roehrig J."/>
            <person name="Ruller R."/>
            <person name="Salamov A."/>
            <person name="Salih N.S."/>
            <person name="Samson R.A."/>
            <person name="Sandor E."/>
            <person name="Sanguinetti M."/>
            <person name="Schuetze T."/>
            <person name="Sepcic K."/>
            <person name="Shelest E."/>
            <person name="Sherlock G."/>
            <person name="Sophianopoulou V."/>
            <person name="Squina F.M."/>
            <person name="Sun H."/>
            <person name="Susca A."/>
            <person name="Todd R.B."/>
            <person name="Tsang A."/>
            <person name="Unkles S.E."/>
            <person name="van de Wiele N."/>
            <person name="van Rossen-Uffink D."/>
            <person name="Oliveira J.V."/>
            <person name="Vesth T.C."/>
            <person name="Visser J."/>
            <person name="Yu J.-H."/>
            <person name="Zhou M."/>
            <person name="Andersen M.R."/>
            <person name="Archer D.B."/>
            <person name="Baker S.E."/>
            <person name="Benoit I."/>
            <person name="Brakhage A.A."/>
            <person name="Braus G.H."/>
            <person name="Fischer R."/>
            <person name="Frisvad J.C."/>
            <person name="Goldman G.H."/>
            <person name="Houbraken J."/>
            <person name="Oakley B."/>
            <person name="Pocsi I."/>
            <person name="Scazzocchio C."/>
            <person name="Seiboth B."/>
            <person name="vanKuyk P.A."/>
            <person name="Wortman J."/>
            <person name="Dyer P.S."/>
            <person name="Grigoriev I.V."/>
        </authorList>
    </citation>
    <scope>NUCLEOTIDE SEQUENCE [LARGE SCALE GENOMIC DNA]</scope>
    <source>
        <strain evidence="5">ITEM 5010</strain>
    </source>
</reference>
<comment type="similarity">
    <text evidence="1">Belongs to the NmrA-type oxidoreductase family.</text>
</comment>
<evidence type="ECO:0000313" key="5">
    <source>
        <dbReference type="Proteomes" id="UP000188318"/>
    </source>
</evidence>
<dbReference type="VEuPathDB" id="FungiDB:ASPCADRAFT_208205"/>
<dbReference type="EMBL" id="KV907501">
    <property type="protein sequence ID" value="OOF94539.1"/>
    <property type="molecule type" value="Genomic_DNA"/>
</dbReference>
<dbReference type="OMA" id="IPWEVLD"/>
<dbReference type="Gene3D" id="3.90.25.10">
    <property type="entry name" value="UDP-galactose 4-epimerase, domain 1"/>
    <property type="match status" value="1"/>
</dbReference>
<name>A0A1R3RJ86_ASPC5</name>
<dbReference type="InterPro" id="IPR008030">
    <property type="entry name" value="NmrA-like"/>
</dbReference>
<evidence type="ECO:0000256" key="1">
    <source>
        <dbReference type="ARBA" id="ARBA00006328"/>
    </source>
</evidence>
<dbReference type="Proteomes" id="UP000188318">
    <property type="component" value="Unassembled WGS sequence"/>
</dbReference>
<dbReference type="PANTHER" id="PTHR42748">
    <property type="entry name" value="NITROGEN METABOLITE REPRESSION PROTEIN NMRA FAMILY MEMBER"/>
    <property type="match status" value="1"/>
</dbReference>
<evidence type="ECO:0000313" key="4">
    <source>
        <dbReference type="EMBL" id="OOF94539.1"/>
    </source>
</evidence>
<dbReference type="InterPro" id="IPR051164">
    <property type="entry name" value="NmrA-like_oxidored"/>
</dbReference>
<accession>A0A1R3RJ86</accession>
<evidence type="ECO:0000256" key="2">
    <source>
        <dbReference type="ARBA" id="ARBA00022857"/>
    </source>
</evidence>
<organism evidence="4 5">
    <name type="scientific">Aspergillus carbonarius (strain ITEM 5010)</name>
    <dbReference type="NCBI Taxonomy" id="602072"/>
    <lineage>
        <taxon>Eukaryota</taxon>
        <taxon>Fungi</taxon>
        <taxon>Dikarya</taxon>
        <taxon>Ascomycota</taxon>
        <taxon>Pezizomycotina</taxon>
        <taxon>Eurotiomycetes</taxon>
        <taxon>Eurotiomycetidae</taxon>
        <taxon>Eurotiales</taxon>
        <taxon>Aspergillaceae</taxon>
        <taxon>Aspergillus</taxon>
        <taxon>Aspergillus subgen. Circumdati</taxon>
    </lineage>
</organism>
<dbReference type="Gene3D" id="3.40.50.720">
    <property type="entry name" value="NAD(P)-binding Rossmann-like Domain"/>
    <property type="match status" value="1"/>
</dbReference>
<protein>
    <recommendedName>
        <fullName evidence="3">NmrA-like domain-containing protein</fullName>
    </recommendedName>
</protein>
<dbReference type="AlphaFoldDB" id="A0A1R3RJ86"/>
<dbReference type="Pfam" id="PF05368">
    <property type="entry name" value="NmrA"/>
    <property type="match status" value="1"/>
</dbReference>
<keyword evidence="5" id="KW-1185">Reference proteome</keyword>
<dbReference type="OrthoDB" id="3358371at2759"/>
<dbReference type="STRING" id="602072.A0A1R3RJ86"/>
<gene>
    <name evidence="4" type="ORF">ASPCADRAFT_208205</name>
</gene>
<dbReference type="GO" id="GO:0005634">
    <property type="term" value="C:nucleus"/>
    <property type="evidence" value="ECO:0007669"/>
    <property type="project" value="TreeGrafter"/>
</dbReference>
<dbReference type="PANTHER" id="PTHR42748:SF29">
    <property type="entry name" value="NMRA-LIKE DOMAIN-CONTAINING PROTEIN"/>
    <property type="match status" value="1"/>
</dbReference>